<feature type="compositionally biased region" description="Basic and acidic residues" evidence="1">
    <location>
        <begin position="69"/>
        <end position="84"/>
    </location>
</feature>
<protein>
    <submittedName>
        <fullName evidence="2">Uncharacterized protein</fullName>
    </submittedName>
</protein>
<proteinExistence type="predicted"/>
<organism evidence="2 3">
    <name type="scientific">Candidatus Deianiraea vastatrix</name>
    <dbReference type="NCBI Taxonomy" id="2163644"/>
    <lineage>
        <taxon>Bacteria</taxon>
        <taxon>Pseudomonadati</taxon>
        <taxon>Pseudomonadota</taxon>
        <taxon>Alphaproteobacteria</taxon>
        <taxon>Rickettsiales</taxon>
        <taxon>Candidatus Deianiraeaceae</taxon>
        <taxon>Candidatus Deianiraea</taxon>
    </lineage>
</organism>
<feature type="region of interest" description="Disordered" evidence="1">
    <location>
        <begin position="1"/>
        <end position="174"/>
    </location>
</feature>
<feature type="compositionally biased region" description="Basic and acidic residues" evidence="1">
    <location>
        <begin position="53"/>
        <end position="62"/>
    </location>
</feature>
<keyword evidence="3" id="KW-1185">Reference proteome</keyword>
<feature type="compositionally biased region" description="Basic and acidic residues" evidence="1">
    <location>
        <begin position="158"/>
        <end position="170"/>
    </location>
</feature>
<gene>
    <name evidence="2" type="ORF">Deia_00252</name>
</gene>
<evidence type="ECO:0000256" key="1">
    <source>
        <dbReference type="SAM" id="MobiDB-lite"/>
    </source>
</evidence>
<dbReference type="EMBL" id="CP029077">
    <property type="protein sequence ID" value="QED23060.1"/>
    <property type="molecule type" value="Genomic_DNA"/>
</dbReference>
<accession>A0A5B8XCU5</accession>
<evidence type="ECO:0000313" key="2">
    <source>
        <dbReference type="EMBL" id="QED23060.1"/>
    </source>
</evidence>
<feature type="compositionally biased region" description="Basic and acidic residues" evidence="1">
    <location>
        <begin position="93"/>
        <end position="106"/>
    </location>
</feature>
<dbReference type="Proteomes" id="UP000321934">
    <property type="component" value="Chromosome"/>
</dbReference>
<sequence length="195" mass="22595">MTGIIKFVKQKTKPGDSNKRGGGRRDSRGYQGGDSRRSSENNAKSNLKSRIKKLIDDGKTLDEALDMISRPRADNFSNDRDSQHPRRNFGKRPRFEDKNGYNDRRRNYSKSPSEQEGNGDERRSFSKYPSSSSEDGNAGERRSFNPMQRRDGFKKRPFNREFDQRRKPFDKSANLIAELKQKIKILQDAQKSDKN</sequence>
<evidence type="ECO:0000313" key="3">
    <source>
        <dbReference type="Proteomes" id="UP000321934"/>
    </source>
</evidence>
<feature type="compositionally biased region" description="Basic and acidic residues" evidence="1">
    <location>
        <begin position="13"/>
        <end position="39"/>
    </location>
</feature>
<dbReference type="AlphaFoldDB" id="A0A5B8XCU5"/>
<feature type="compositionally biased region" description="Basic and acidic residues" evidence="1">
    <location>
        <begin position="138"/>
        <end position="151"/>
    </location>
</feature>
<dbReference type="RefSeq" id="WP_146820359.1">
    <property type="nucleotide sequence ID" value="NZ_CP029077.1"/>
</dbReference>
<reference evidence="2 3" key="1">
    <citation type="journal article" date="2019" name="ISME J.">
        <title>Deianiraea, an extracellular bacterium associated with the ciliate Paramecium, suggests an alternative scenario for the evolution of Rickettsiales.</title>
        <authorList>
            <person name="Castelli M."/>
            <person name="Sabaneyeva E."/>
            <person name="Lanzoni O."/>
            <person name="Lebedeva N."/>
            <person name="Floriano A.M."/>
            <person name="Gaiarsa S."/>
            <person name="Benken K."/>
            <person name="Modeo L."/>
            <person name="Bandi C."/>
            <person name="Potekhin A."/>
            <person name="Sassera D."/>
            <person name="Petroni G."/>
        </authorList>
    </citation>
    <scope>NUCLEOTIDE SEQUENCE [LARGE SCALE GENOMIC DNA]</scope>
    <source>
        <strain evidence="2">CyL4-1</strain>
    </source>
</reference>
<name>A0A5B8XCU5_9RICK</name>